<dbReference type="InterPro" id="IPR004029">
    <property type="entry name" value="UreE_N"/>
</dbReference>
<evidence type="ECO:0000256" key="6">
    <source>
        <dbReference type="SAM" id="MobiDB-lite"/>
    </source>
</evidence>
<dbReference type="PIRSF" id="PIRSF036402">
    <property type="entry name" value="Ureas_acces_UreE"/>
    <property type="match status" value="1"/>
</dbReference>
<dbReference type="RefSeq" id="WP_144348399.1">
    <property type="nucleotide sequence ID" value="NZ_VMKP01000004.1"/>
</dbReference>
<keyword evidence="3 5" id="KW-0533">Nickel</keyword>
<evidence type="ECO:0000256" key="1">
    <source>
        <dbReference type="ARBA" id="ARBA00004496"/>
    </source>
</evidence>
<gene>
    <name evidence="5 8" type="primary">ureE</name>
    <name evidence="8" type="ORF">FPL11_09550</name>
</gene>
<dbReference type="SMART" id="SM00988">
    <property type="entry name" value="UreE_N"/>
    <property type="match status" value="1"/>
</dbReference>
<evidence type="ECO:0000313" key="9">
    <source>
        <dbReference type="Proteomes" id="UP000316688"/>
    </source>
</evidence>
<feature type="domain" description="UreE urease accessory N-terminal" evidence="7">
    <location>
        <begin position="1"/>
        <end position="68"/>
    </location>
</feature>
<dbReference type="SUPFAM" id="SSF69287">
    <property type="entry name" value="Urease metallochaperone UreE, N-terminal domain"/>
    <property type="match status" value="1"/>
</dbReference>
<evidence type="ECO:0000259" key="7">
    <source>
        <dbReference type="SMART" id="SM00988"/>
    </source>
</evidence>
<evidence type="ECO:0000256" key="3">
    <source>
        <dbReference type="ARBA" id="ARBA00022596"/>
    </source>
</evidence>
<dbReference type="Proteomes" id="UP000316688">
    <property type="component" value="Unassembled WGS sequence"/>
</dbReference>
<dbReference type="Gene3D" id="3.30.70.790">
    <property type="entry name" value="UreE, C-terminal domain"/>
    <property type="match status" value="1"/>
</dbReference>
<dbReference type="NCBIfam" id="NF009751">
    <property type="entry name" value="PRK13261.1-1"/>
    <property type="match status" value="1"/>
</dbReference>
<dbReference type="CDD" id="cd00571">
    <property type="entry name" value="UreE"/>
    <property type="match status" value="1"/>
</dbReference>
<name>A0A557RFE8_9GAMM</name>
<organism evidence="8 9">
    <name type="scientific">Spiribacter aquaticus</name>
    <dbReference type="NCBI Taxonomy" id="1935996"/>
    <lineage>
        <taxon>Bacteria</taxon>
        <taxon>Pseudomonadati</taxon>
        <taxon>Pseudomonadota</taxon>
        <taxon>Gammaproteobacteria</taxon>
        <taxon>Chromatiales</taxon>
        <taxon>Ectothiorhodospiraceae</taxon>
        <taxon>Spiribacter</taxon>
    </lineage>
</organism>
<dbReference type="GO" id="GO:0051082">
    <property type="term" value="F:unfolded protein binding"/>
    <property type="evidence" value="ECO:0007669"/>
    <property type="project" value="UniProtKB-UniRule"/>
</dbReference>
<accession>A0A557RFE8</accession>
<dbReference type="Gene3D" id="2.60.260.20">
    <property type="entry name" value="Urease metallochaperone UreE, N-terminal domain"/>
    <property type="match status" value="1"/>
</dbReference>
<dbReference type="InterPro" id="IPR036118">
    <property type="entry name" value="UreE_N_sf"/>
</dbReference>
<dbReference type="Pfam" id="PF05194">
    <property type="entry name" value="UreE_C"/>
    <property type="match status" value="1"/>
</dbReference>
<evidence type="ECO:0000256" key="2">
    <source>
        <dbReference type="ARBA" id="ARBA00022490"/>
    </source>
</evidence>
<reference evidence="8 9" key="1">
    <citation type="submission" date="2019-07" db="EMBL/GenBank/DDBJ databases">
        <title>Reclasification of Spiribacter aquaticus.</title>
        <authorList>
            <person name="Leon M.J."/>
            <person name="Sanchez-Porro C."/>
            <person name="Ventosa A."/>
        </authorList>
    </citation>
    <scope>NUCLEOTIDE SEQUENCE [LARGE SCALE GENOMIC DNA]</scope>
    <source>
        <strain evidence="8 9">SP30</strain>
    </source>
</reference>
<dbReference type="AlphaFoldDB" id="A0A557RFE8"/>
<comment type="function">
    <text evidence="5">Involved in urease metallocenter assembly. Binds nickel. Probably functions as a nickel donor during metallocenter assembly.</text>
</comment>
<dbReference type="GO" id="GO:0065003">
    <property type="term" value="P:protein-containing complex assembly"/>
    <property type="evidence" value="ECO:0007669"/>
    <property type="project" value="InterPro"/>
</dbReference>
<sequence length="150" mass="16184">METLTQRLGALAADQDVVGTLVLTIEQRERSRFRAMLGNGEVIGVILERGGAALRAGDGLADDSGRVYRVEAAPEPVSTVRSDDPLVLLRAAYHLGNRHTPLEVAKGYLRYRHDHVLDEMVRGLGAEPTHETAPFQPESGAYAGGGHHHG</sequence>
<feature type="region of interest" description="Disordered" evidence="6">
    <location>
        <begin position="128"/>
        <end position="150"/>
    </location>
</feature>
<comment type="subcellular location">
    <subcellularLocation>
        <location evidence="1 5">Cytoplasm</location>
    </subcellularLocation>
</comment>
<keyword evidence="2 5" id="KW-0963">Cytoplasm</keyword>
<keyword evidence="9" id="KW-1185">Reference proteome</keyword>
<protein>
    <recommendedName>
        <fullName evidence="5">Urease accessory protein UreE</fullName>
    </recommendedName>
</protein>
<proteinExistence type="inferred from homology"/>
<evidence type="ECO:0000256" key="5">
    <source>
        <dbReference type="HAMAP-Rule" id="MF_00822"/>
    </source>
</evidence>
<evidence type="ECO:0000256" key="4">
    <source>
        <dbReference type="ARBA" id="ARBA00023186"/>
    </source>
</evidence>
<dbReference type="InterPro" id="IPR012406">
    <property type="entry name" value="UreE"/>
</dbReference>
<dbReference type="HAMAP" id="MF_00822">
    <property type="entry name" value="UreE"/>
    <property type="match status" value="1"/>
</dbReference>
<dbReference type="GO" id="GO:0016151">
    <property type="term" value="F:nickel cation binding"/>
    <property type="evidence" value="ECO:0007669"/>
    <property type="project" value="UniProtKB-UniRule"/>
</dbReference>
<dbReference type="GO" id="GO:0006457">
    <property type="term" value="P:protein folding"/>
    <property type="evidence" value="ECO:0007669"/>
    <property type="project" value="InterPro"/>
</dbReference>
<dbReference type="EMBL" id="VMKP01000004">
    <property type="protein sequence ID" value="TVO63888.1"/>
    <property type="molecule type" value="Genomic_DNA"/>
</dbReference>
<comment type="caution">
    <text evidence="8">The sequence shown here is derived from an EMBL/GenBank/DDBJ whole genome shotgun (WGS) entry which is preliminary data.</text>
</comment>
<keyword evidence="4 5" id="KW-0143">Chaperone</keyword>
<dbReference type="InterPro" id="IPR007864">
    <property type="entry name" value="UreE_C_dom"/>
</dbReference>
<dbReference type="GO" id="GO:0005737">
    <property type="term" value="C:cytoplasm"/>
    <property type="evidence" value="ECO:0007669"/>
    <property type="project" value="UniProtKB-SubCell"/>
</dbReference>
<evidence type="ECO:0000313" key="8">
    <source>
        <dbReference type="EMBL" id="TVO63888.1"/>
    </source>
</evidence>
<dbReference type="GO" id="GO:0019627">
    <property type="term" value="P:urea metabolic process"/>
    <property type="evidence" value="ECO:0007669"/>
    <property type="project" value="InterPro"/>
</dbReference>
<dbReference type="SUPFAM" id="SSF69737">
    <property type="entry name" value="Urease metallochaperone UreE, C-terminal domain"/>
    <property type="match status" value="1"/>
</dbReference>
<comment type="similarity">
    <text evidence="5">Belongs to the UreE family.</text>
</comment>
<dbReference type="Pfam" id="PF02814">
    <property type="entry name" value="UreE_N"/>
    <property type="match status" value="1"/>
</dbReference>